<evidence type="ECO:0000256" key="2">
    <source>
        <dbReference type="ARBA" id="ARBA00010270"/>
    </source>
</evidence>
<comment type="function">
    <text evidence="6">Has immunoglobulin-binding and hemagglutination properties, and can bind to mannose. Essential for virulence. May be involved in LPS biosynthesis or polysaccharide transport.</text>
</comment>
<dbReference type="InterPro" id="IPR012413">
    <property type="entry name" value="BA14K"/>
</dbReference>
<keyword evidence="5" id="KW-0430">Lectin</keyword>
<comment type="similarity">
    <text evidence="2">Belongs to the BA14k family.</text>
</comment>
<evidence type="ECO:0000313" key="9">
    <source>
        <dbReference type="EMBL" id="GGI30076.1"/>
    </source>
</evidence>
<proteinExistence type="inferred from homology"/>
<dbReference type="EMBL" id="BMHC01000016">
    <property type="protein sequence ID" value="GGI30076.1"/>
    <property type="molecule type" value="Genomic_DNA"/>
</dbReference>
<accession>A0A410VHA0</accession>
<dbReference type="GO" id="GO:0030246">
    <property type="term" value="F:carbohydrate binding"/>
    <property type="evidence" value="ECO:0007669"/>
    <property type="project" value="UniProtKB-KW"/>
</dbReference>
<evidence type="ECO:0000256" key="6">
    <source>
        <dbReference type="ARBA" id="ARBA00025321"/>
    </source>
</evidence>
<reference evidence="10 11" key="2">
    <citation type="submission" date="2018-06" db="EMBL/GenBank/DDBJ databases">
        <title>Comparative genomics of rhizobia nodulating Arachis hypogaea in China.</title>
        <authorList>
            <person name="Li Y."/>
        </authorList>
    </citation>
    <scope>NUCLEOTIDE SEQUENCE [LARGE SCALE GENOMIC DNA]</scope>
    <source>
        <strain evidence="10 11">CCBAU 51658</strain>
    </source>
</reference>
<gene>
    <name evidence="9" type="ORF">GCM10010987_57650</name>
    <name evidence="10" type="ORF">XH86_33830</name>
</gene>
<evidence type="ECO:0000256" key="1">
    <source>
        <dbReference type="ARBA" id="ARBA00004167"/>
    </source>
</evidence>
<reference evidence="9" key="3">
    <citation type="submission" date="2022-12" db="EMBL/GenBank/DDBJ databases">
        <authorList>
            <person name="Sun Q."/>
            <person name="Zhou Y."/>
        </authorList>
    </citation>
    <scope>NUCLEOTIDE SEQUENCE</scope>
    <source>
        <strain evidence="9">CGMCC 1.15034</strain>
    </source>
</reference>
<evidence type="ECO:0000313" key="11">
    <source>
        <dbReference type="Proteomes" id="UP000593880"/>
    </source>
</evidence>
<dbReference type="RefSeq" id="WP_128968738.1">
    <property type="nucleotide sequence ID" value="NZ_BMHC01000016.1"/>
</dbReference>
<evidence type="ECO:0000256" key="7">
    <source>
        <dbReference type="SAM" id="Phobius"/>
    </source>
</evidence>
<evidence type="ECO:0000313" key="10">
    <source>
        <dbReference type="EMBL" id="QOZ64135.1"/>
    </source>
</evidence>
<dbReference type="OrthoDB" id="8256082at2"/>
<feature type="chain" id="PRO_5044601430" description="Lectin-like protein BA14k" evidence="8">
    <location>
        <begin position="28"/>
        <end position="135"/>
    </location>
</feature>
<protein>
    <recommendedName>
        <fullName evidence="3">Lectin-like protein BA14k</fullName>
    </recommendedName>
</protein>
<name>A0A410VHA0_9BRAD</name>
<dbReference type="Pfam" id="PF07886">
    <property type="entry name" value="BA14K"/>
    <property type="match status" value="1"/>
</dbReference>
<keyword evidence="7" id="KW-0472">Membrane</keyword>
<comment type="subcellular location">
    <subcellularLocation>
        <location evidence="1">Membrane</location>
        <topology evidence="1">Single-pass membrane protein</topology>
    </subcellularLocation>
</comment>
<keyword evidence="8" id="KW-0732">Signal</keyword>
<feature type="signal peptide" evidence="8">
    <location>
        <begin position="1"/>
        <end position="27"/>
    </location>
</feature>
<sequence length="135" mass="14233">MLKSFRLVAGACLLAGLSAATLTSASAAPIGQPLAMAQSAPGRFEQVRWYGHRGWGWGGGAFVGGLAAGAIIGGAVAAPYYYGSPYYYEPGYPPPPAAYGPPPEGDIQYCMQRYRSYNPNTGLYLGKDGRRHPCP</sequence>
<feature type="transmembrane region" description="Helical" evidence="7">
    <location>
        <begin position="61"/>
        <end position="82"/>
    </location>
</feature>
<dbReference type="Proteomes" id="UP000593880">
    <property type="component" value="Chromosome"/>
</dbReference>
<keyword evidence="11" id="KW-1185">Reference proteome</keyword>
<dbReference type="AlphaFoldDB" id="A0A410VHA0"/>
<evidence type="ECO:0000256" key="5">
    <source>
        <dbReference type="ARBA" id="ARBA00022734"/>
    </source>
</evidence>
<dbReference type="GO" id="GO:0016020">
    <property type="term" value="C:membrane"/>
    <property type="evidence" value="ECO:0007669"/>
    <property type="project" value="UniProtKB-SubCell"/>
</dbReference>
<keyword evidence="4" id="KW-1003">Cell membrane</keyword>
<evidence type="ECO:0000313" key="12">
    <source>
        <dbReference type="Proteomes" id="UP000625079"/>
    </source>
</evidence>
<reference evidence="9" key="1">
    <citation type="journal article" date="2014" name="Int. J. Syst. Evol. Microbiol.">
        <title>Complete genome sequence of Corynebacterium casei LMG S-19264T (=DSM 44701T), isolated from a smear-ripened cheese.</title>
        <authorList>
            <consortium name="US DOE Joint Genome Institute (JGI-PGF)"/>
            <person name="Walter F."/>
            <person name="Albersmeier A."/>
            <person name="Kalinowski J."/>
            <person name="Ruckert C."/>
        </authorList>
    </citation>
    <scope>NUCLEOTIDE SEQUENCE</scope>
    <source>
        <strain evidence="9">CGMCC 1.15034</strain>
    </source>
</reference>
<organism evidence="9 12">
    <name type="scientific">Bradyrhizobium guangdongense</name>
    <dbReference type="NCBI Taxonomy" id="1325090"/>
    <lineage>
        <taxon>Bacteria</taxon>
        <taxon>Pseudomonadati</taxon>
        <taxon>Pseudomonadota</taxon>
        <taxon>Alphaproteobacteria</taxon>
        <taxon>Hyphomicrobiales</taxon>
        <taxon>Nitrobacteraceae</taxon>
        <taxon>Bradyrhizobium</taxon>
    </lineage>
</organism>
<evidence type="ECO:0000256" key="3">
    <source>
        <dbReference type="ARBA" id="ARBA00020552"/>
    </source>
</evidence>
<dbReference type="EMBL" id="CP030057">
    <property type="protein sequence ID" value="QOZ64135.1"/>
    <property type="molecule type" value="Genomic_DNA"/>
</dbReference>
<keyword evidence="7" id="KW-0812">Transmembrane</keyword>
<keyword evidence="7" id="KW-1133">Transmembrane helix</keyword>
<evidence type="ECO:0000256" key="8">
    <source>
        <dbReference type="SAM" id="SignalP"/>
    </source>
</evidence>
<evidence type="ECO:0000256" key="4">
    <source>
        <dbReference type="ARBA" id="ARBA00022475"/>
    </source>
</evidence>
<dbReference type="Proteomes" id="UP000625079">
    <property type="component" value="Unassembled WGS sequence"/>
</dbReference>